<keyword evidence="5 11" id="KW-0436">Ligase</keyword>
<dbReference type="PROSITE" id="PS00178">
    <property type="entry name" value="AA_TRNA_LIGASE_I"/>
    <property type="match status" value="1"/>
</dbReference>
<dbReference type="InterPro" id="IPR001278">
    <property type="entry name" value="Arg-tRNA-ligase"/>
</dbReference>
<dbReference type="PANTHER" id="PTHR11956">
    <property type="entry name" value="ARGINYL-TRNA SYNTHETASE"/>
    <property type="match status" value="1"/>
</dbReference>
<comment type="catalytic activity">
    <reaction evidence="10 11">
        <text>tRNA(Arg) + L-arginine + ATP = L-arginyl-tRNA(Arg) + AMP + diphosphate</text>
        <dbReference type="Rhea" id="RHEA:20301"/>
        <dbReference type="Rhea" id="RHEA-COMP:9658"/>
        <dbReference type="Rhea" id="RHEA-COMP:9673"/>
        <dbReference type="ChEBI" id="CHEBI:30616"/>
        <dbReference type="ChEBI" id="CHEBI:32682"/>
        <dbReference type="ChEBI" id="CHEBI:33019"/>
        <dbReference type="ChEBI" id="CHEBI:78442"/>
        <dbReference type="ChEBI" id="CHEBI:78513"/>
        <dbReference type="ChEBI" id="CHEBI:456215"/>
        <dbReference type="EC" id="6.1.1.19"/>
    </reaction>
</comment>
<dbReference type="Pfam" id="PF05746">
    <property type="entry name" value="DALR_1"/>
    <property type="match status" value="1"/>
</dbReference>
<dbReference type="SMART" id="SM00836">
    <property type="entry name" value="DALR_1"/>
    <property type="match status" value="1"/>
</dbReference>
<evidence type="ECO:0000256" key="1">
    <source>
        <dbReference type="ARBA" id="ARBA00004496"/>
    </source>
</evidence>
<protein>
    <recommendedName>
        <fullName evidence="11">Arginine--tRNA ligase</fullName>
        <ecNumber evidence="11">6.1.1.19</ecNumber>
    </recommendedName>
    <alternativeName>
        <fullName evidence="11">Arginyl-tRNA synthetase</fullName>
        <shortName evidence="11">ArgRS</shortName>
    </alternativeName>
</protein>
<dbReference type="PRINTS" id="PR01038">
    <property type="entry name" value="TRNASYNTHARG"/>
</dbReference>
<name>A0A6N3AH68_9FIRM</name>
<evidence type="ECO:0000259" key="13">
    <source>
        <dbReference type="SMART" id="SM00836"/>
    </source>
</evidence>
<dbReference type="InterPro" id="IPR001412">
    <property type="entry name" value="aa-tRNA-synth_I_CS"/>
</dbReference>
<dbReference type="FunFam" id="1.10.730.10:FF:000008">
    <property type="entry name" value="Arginine--tRNA ligase"/>
    <property type="match status" value="1"/>
</dbReference>
<evidence type="ECO:0000256" key="4">
    <source>
        <dbReference type="ARBA" id="ARBA00022490"/>
    </source>
</evidence>
<reference evidence="15" key="1">
    <citation type="submission" date="2019-11" db="EMBL/GenBank/DDBJ databases">
        <authorList>
            <person name="Feng L."/>
        </authorList>
    </citation>
    <scope>NUCLEOTIDE SEQUENCE</scope>
    <source>
        <strain evidence="15">VrattiLFYP33</strain>
    </source>
</reference>
<dbReference type="CDD" id="cd07956">
    <property type="entry name" value="Anticodon_Ia_Arg"/>
    <property type="match status" value="1"/>
</dbReference>
<proteinExistence type="inferred from homology"/>
<dbReference type="CDD" id="cd00671">
    <property type="entry name" value="ArgRS_core"/>
    <property type="match status" value="1"/>
</dbReference>
<keyword evidence="8 11" id="KW-0648">Protein biosynthesis</keyword>
<dbReference type="Gene3D" id="1.10.730.10">
    <property type="entry name" value="Isoleucyl-tRNA Synthetase, Domain 1"/>
    <property type="match status" value="1"/>
</dbReference>
<dbReference type="InterPro" id="IPR009080">
    <property type="entry name" value="tRNAsynth_Ia_anticodon-bd"/>
</dbReference>
<accession>A0A6N3AH68</accession>
<keyword evidence="6 11" id="KW-0547">Nucleotide-binding</keyword>
<dbReference type="PANTHER" id="PTHR11956:SF5">
    <property type="entry name" value="ARGININE--TRNA LIGASE, CYTOPLASMIC"/>
    <property type="match status" value="1"/>
</dbReference>
<dbReference type="SUPFAM" id="SSF47323">
    <property type="entry name" value="Anticodon-binding domain of a subclass of class I aminoacyl-tRNA synthetases"/>
    <property type="match status" value="1"/>
</dbReference>
<evidence type="ECO:0000256" key="12">
    <source>
        <dbReference type="RuleBase" id="RU363038"/>
    </source>
</evidence>
<evidence type="ECO:0000256" key="5">
    <source>
        <dbReference type="ARBA" id="ARBA00022598"/>
    </source>
</evidence>
<dbReference type="SMART" id="SM01016">
    <property type="entry name" value="Arg_tRNA_synt_N"/>
    <property type="match status" value="1"/>
</dbReference>
<feature type="domain" description="Arginyl tRNA synthetase N-terminal" evidence="14">
    <location>
        <begin position="5"/>
        <end position="92"/>
    </location>
</feature>
<evidence type="ECO:0000256" key="9">
    <source>
        <dbReference type="ARBA" id="ARBA00023146"/>
    </source>
</evidence>
<evidence type="ECO:0000256" key="2">
    <source>
        <dbReference type="ARBA" id="ARBA00005594"/>
    </source>
</evidence>
<dbReference type="RefSeq" id="WP_021842252.1">
    <property type="nucleotide sequence ID" value="NZ_CACRUX010000029.1"/>
</dbReference>
<feature type="domain" description="DALR anticodon binding" evidence="13">
    <location>
        <begin position="434"/>
        <end position="554"/>
    </location>
</feature>
<dbReference type="GO" id="GO:0005737">
    <property type="term" value="C:cytoplasm"/>
    <property type="evidence" value="ECO:0007669"/>
    <property type="project" value="UniProtKB-SubCell"/>
</dbReference>
<dbReference type="SUPFAM" id="SSF55190">
    <property type="entry name" value="Arginyl-tRNA synthetase (ArgRS), N-terminal 'additional' domain"/>
    <property type="match status" value="1"/>
</dbReference>
<organism evidence="15">
    <name type="scientific">Veillonella ratti</name>
    <dbReference type="NCBI Taxonomy" id="103892"/>
    <lineage>
        <taxon>Bacteria</taxon>
        <taxon>Bacillati</taxon>
        <taxon>Bacillota</taxon>
        <taxon>Negativicutes</taxon>
        <taxon>Veillonellales</taxon>
        <taxon>Veillonellaceae</taxon>
        <taxon>Veillonella</taxon>
    </lineage>
</organism>
<evidence type="ECO:0000259" key="14">
    <source>
        <dbReference type="SMART" id="SM01016"/>
    </source>
</evidence>
<evidence type="ECO:0000256" key="6">
    <source>
        <dbReference type="ARBA" id="ARBA00022741"/>
    </source>
</evidence>
<evidence type="ECO:0000256" key="7">
    <source>
        <dbReference type="ARBA" id="ARBA00022840"/>
    </source>
</evidence>
<dbReference type="HAMAP" id="MF_00123">
    <property type="entry name" value="Arg_tRNA_synth"/>
    <property type="match status" value="1"/>
</dbReference>
<comment type="subcellular location">
    <subcellularLocation>
        <location evidence="1 11">Cytoplasm</location>
    </subcellularLocation>
</comment>
<dbReference type="GO" id="GO:0004814">
    <property type="term" value="F:arginine-tRNA ligase activity"/>
    <property type="evidence" value="ECO:0007669"/>
    <property type="project" value="UniProtKB-UniRule"/>
</dbReference>
<dbReference type="InterPro" id="IPR005148">
    <property type="entry name" value="Arg-tRNA-synth_N"/>
</dbReference>
<evidence type="ECO:0000313" key="15">
    <source>
        <dbReference type="EMBL" id="VYT89718.1"/>
    </source>
</evidence>
<dbReference type="Gene3D" id="3.30.1360.70">
    <property type="entry name" value="Arginyl tRNA synthetase N-terminal domain"/>
    <property type="match status" value="1"/>
</dbReference>
<dbReference type="NCBIfam" id="TIGR00456">
    <property type="entry name" value="argS"/>
    <property type="match status" value="1"/>
</dbReference>
<sequence length="554" mass="62212">MELKDKLKQGIEAAVAKALADGALPEGTYPEVVLEVPPQKEFGDFSTNIAMQSARVARMNPAAIADIIIANMDYDWLEKAEKAGAGFINFFVKTDAVYDTLKSVLEQGVCYGAQATRDEDTIQVEYVSANPTGPLHVGHGRGAAYGSALVNLLRAAGYKVESEYYINDAGNQIDNLAKSIDARYMELLDMKSEFPENGYHGQDIIDTAQSIINWGGDFFAVLSEEERLPFFKEFGLTEKLNALRVSLRNFNVDFDHWFSERSLHRSGEVTKAIQFLKDTGDVYEKDGALWFASTRYGDDKDRVVIRENGEPTYLASDIAYHRNKFERGFKKMINIWGADHHGYVTRVKASMQALGYNPDRLEILLLQMVALYRDGELVKMSKRTGQSVTLDELIEEVGVDAARYFFLMRSLDSQLDFDINLAASKSNDNPVYYIQYAHARIHSIFNQVNEAGIKYGDWTGVKFDTLTSELELDIIKKLGAYPEEIREAAEHRAPHRIARYLYELAGMFHSFYKQGRIMGVDSDLQQARLGLITAIADVLRNGLGILGISAPEKM</sequence>
<dbReference type="GO" id="GO:0006420">
    <property type="term" value="P:arginyl-tRNA aminoacylation"/>
    <property type="evidence" value="ECO:0007669"/>
    <property type="project" value="UniProtKB-UniRule"/>
</dbReference>
<dbReference type="InterPro" id="IPR036695">
    <property type="entry name" value="Arg-tRNA-synth_N_sf"/>
</dbReference>
<dbReference type="EMBL" id="CACRUX010000029">
    <property type="protein sequence ID" value="VYT89718.1"/>
    <property type="molecule type" value="Genomic_DNA"/>
</dbReference>
<comment type="similarity">
    <text evidence="2 11 12">Belongs to the class-I aminoacyl-tRNA synthetase family.</text>
</comment>
<evidence type="ECO:0000256" key="11">
    <source>
        <dbReference type="HAMAP-Rule" id="MF_00123"/>
    </source>
</evidence>
<dbReference type="SUPFAM" id="SSF52374">
    <property type="entry name" value="Nucleotidylyl transferase"/>
    <property type="match status" value="1"/>
</dbReference>
<dbReference type="AlphaFoldDB" id="A0A6N3AH68"/>
<dbReference type="Gene3D" id="3.40.50.620">
    <property type="entry name" value="HUPs"/>
    <property type="match status" value="1"/>
</dbReference>
<keyword evidence="7 11" id="KW-0067">ATP-binding</keyword>
<feature type="short sequence motif" description="'HIGH' region" evidence="11">
    <location>
        <begin position="129"/>
        <end position="139"/>
    </location>
</feature>
<dbReference type="FunFam" id="3.40.50.620:FF:000062">
    <property type="entry name" value="Arginine--tRNA ligase"/>
    <property type="match status" value="1"/>
</dbReference>
<evidence type="ECO:0000256" key="3">
    <source>
        <dbReference type="ARBA" id="ARBA00011245"/>
    </source>
</evidence>
<dbReference type="InterPro" id="IPR008909">
    <property type="entry name" value="DALR_anticod-bd"/>
</dbReference>
<evidence type="ECO:0000256" key="8">
    <source>
        <dbReference type="ARBA" id="ARBA00022917"/>
    </source>
</evidence>
<dbReference type="InterPro" id="IPR014729">
    <property type="entry name" value="Rossmann-like_a/b/a_fold"/>
</dbReference>
<dbReference type="InterPro" id="IPR035684">
    <property type="entry name" value="ArgRS_core"/>
</dbReference>
<dbReference type="EC" id="6.1.1.19" evidence="11"/>
<dbReference type="GO" id="GO:0005524">
    <property type="term" value="F:ATP binding"/>
    <property type="evidence" value="ECO:0007669"/>
    <property type="project" value="UniProtKB-UniRule"/>
</dbReference>
<dbReference type="Pfam" id="PF03485">
    <property type="entry name" value="Arg_tRNA_synt_N"/>
    <property type="match status" value="1"/>
</dbReference>
<keyword evidence="9 11" id="KW-0030">Aminoacyl-tRNA synthetase</keyword>
<keyword evidence="4 11" id="KW-0963">Cytoplasm</keyword>
<comment type="subunit">
    <text evidence="3 11">Monomer.</text>
</comment>
<gene>
    <name evidence="11 15" type="primary">argS</name>
    <name evidence="15" type="ORF">VRLFYP33_00728</name>
</gene>
<evidence type="ECO:0000256" key="10">
    <source>
        <dbReference type="ARBA" id="ARBA00049339"/>
    </source>
</evidence>
<dbReference type="Pfam" id="PF00750">
    <property type="entry name" value="tRNA-synt_1d"/>
    <property type="match status" value="1"/>
</dbReference>